<dbReference type="OrthoDB" id="153872at2759"/>
<proteinExistence type="inferred from homology"/>
<evidence type="ECO:0000256" key="4">
    <source>
        <dbReference type="ARBA" id="ARBA00023163"/>
    </source>
</evidence>
<feature type="compositionally biased region" description="Basic and acidic residues" evidence="6">
    <location>
        <begin position="412"/>
        <end position="432"/>
    </location>
</feature>
<comment type="similarity">
    <text evidence="2">Belongs to the TAF7 family.</text>
</comment>
<dbReference type="InterPro" id="IPR037817">
    <property type="entry name" value="TAF7"/>
</dbReference>
<keyword evidence="9" id="KW-1185">Reference proteome</keyword>
<feature type="compositionally biased region" description="Polar residues" evidence="6">
    <location>
        <begin position="493"/>
        <end position="503"/>
    </location>
</feature>
<dbReference type="PANTHER" id="PTHR12228">
    <property type="entry name" value="TRANSCRIPTION INITIATION FACTOR TFIID 55 KD SUBUNIT-RELATED"/>
    <property type="match status" value="1"/>
</dbReference>
<dbReference type="InterPro" id="IPR006751">
    <property type="entry name" value="TAFII55_prot_cons_reg"/>
</dbReference>
<keyword evidence="3" id="KW-0805">Transcription regulation</keyword>
<evidence type="ECO:0000313" key="9">
    <source>
        <dbReference type="Proteomes" id="UP000510647"/>
    </source>
</evidence>
<dbReference type="Pfam" id="PF04658">
    <property type="entry name" value="TAFII55_N"/>
    <property type="match status" value="1"/>
</dbReference>
<feature type="compositionally biased region" description="Acidic residues" evidence="6">
    <location>
        <begin position="508"/>
        <end position="536"/>
    </location>
</feature>
<name>A0A7H9HS42_9SACH</name>
<evidence type="ECO:0000313" key="8">
    <source>
        <dbReference type="EMBL" id="QLQ79507.1"/>
    </source>
</evidence>
<sequence length="562" mass="64939">MPVIKIKKRKEESHDEEAFRPRKLRIKTKVQDEEGMSIKKSTSSSRSKRSDGGSGMKLKLNLKKSKSAEPEKPPKTPRLRVKPIRVPGEGYDSEASDIEDDPLIEEAIVLRVLPDIQAEFVKHSIDSGDYSGISIKWKGQRHAIVNINDVSYGAILVNLPTVIEVNKSVDRKNLLKTVDVSQMLLCVQVIESEEEVFMLRPPETEDLVSKHFEEHQDEINECKMKFFKGYNDGPLTELETKYLEQIATKPYDYRHGLTPPLYNVRNRRFRRKMGLDEFEYAEKCVERLLRQDDQAEEVTYELVDEDEIQRRSTPAASLAQLETREPVAAEAADHEREEEDLDLDEAFQSDTEEAKERGSFKDETADEIKDLFDETGDDVEQDNGEEDEEEEEEEEEEENEPEDEEAENNAEGVEKQAVDEDRQHNELLKDELNELETTLNHARQKLEKAANPLLKSRFIETIKKLERELELKRKQLKFSDETLQKPEEDATQPAPSQEPQPETATRDTDDEEDEEEEEEDEDEEDEEEEEEEDDDAGQPQELDQNDLDMMMLFGAEGDDAEE</sequence>
<feature type="compositionally biased region" description="Acidic residues" evidence="6">
    <location>
        <begin position="336"/>
        <end position="351"/>
    </location>
</feature>
<feature type="domain" description="TAFII55 protein conserved region" evidence="7">
    <location>
        <begin position="104"/>
        <end position="297"/>
    </location>
</feature>
<evidence type="ECO:0000256" key="6">
    <source>
        <dbReference type="SAM" id="MobiDB-lite"/>
    </source>
</evidence>
<dbReference type="GO" id="GO:0051123">
    <property type="term" value="P:RNA polymerase II preinitiation complex assembly"/>
    <property type="evidence" value="ECO:0007669"/>
    <property type="project" value="TreeGrafter"/>
</dbReference>
<evidence type="ECO:0000256" key="5">
    <source>
        <dbReference type="ARBA" id="ARBA00023242"/>
    </source>
</evidence>
<feature type="compositionally biased region" description="Basic and acidic residues" evidence="6">
    <location>
        <begin position="474"/>
        <end position="488"/>
    </location>
</feature>
<feature type="compositionally biased region" description="Acidic residues" evidence="6">
    <location>
        <begin position="373"/>
        <end position="408"/>
    </location>
</feature>
<reference evidence="8 9" key="1">
    <citation type="submission" date="2020-06" db="EMBL/GenBank/DDBJ databases">
        <title>The yeast mating-type switching endonuclease HO is a domesticated member of an unorthodox homing genetic element family.</title>
        <authorList>
            <person name="Coughlan A.Y."/>
            <person name="Lombardi L."/>
            <person name="Braun-Galleani S."/>
            <person name="Martos A.R."/>
            <person name="Galeote V."/>
            <person name="Bigey F."/>
            <person name="Dequin S."/>
            <person name="Byrne K.P."/>
            <person name="Wolfe K.H."/>
        </authorList>
    </citation>
    <scope>NUCLEOTIDE SEQUENCE [LARGE SCALE GENOMIC DNA]</scope>
    <source>
        <strain evidence="8 9">CBS2947</strain>
    </source>
</reference>
<feature type="compositionally biased region" description="Basic and acidic residues" evidence="6">
    <location>
        <begin position="322"/>
        <end position="335"/>
    </location>
</feature>
<dbReference type="GO" id="GO:0005669">
    <property type="term" value="C:transcription factor TFIID complex"/>
    <property type="evidence" value="ECO:0007669"/>
    <property type="project" value="InterPro"/>
</dbReference>
<feature type="region of interest" description="Disordered" evidence="6">
    <location>
        <begin position="305"/>
        <end position="433"/>
    </location>
</feature>
<evidence type="ECO:0000256" key="1">
    <source>
        <dbReference type="ARBA" id="ARBA00004123"/>
    </source>
</evidence>
<feature type="region of interest" description="Disordered" evidence="6">
    <location>
        <begin position="474"/>
        <end position="562"/>
    </location>
</feature>
<dbReference type="CDD" id="cd08047">
    <property type="entry name" value="TAF7"/>
    <property type="match status" value="1"/>
</dbReference>
<dbReference type="GO" id="GO:0016251">
    <property type="term" value="F:RNA polymerase II general transcription initiation factor activity"/>
    <property type="evidence" value="ECO:0007669"/>
    <property type="project" value="TreeGrafter"/>
</dbReference>
<evidence type="ECO:0000259" key="7">
    <source>
        <dbReference type="SMART" id="SM01370"/>
    </source>
</evidence>
<evidence type="ECO:0000256" key="2">
    <source>
        <dbReference type="ARBA" id="ARBA00009368"/>
    </source>
</evidence>
<accession>A0A7H9HS42</accession>
<keyword evidence="4" id="KW-0804">Transcription</keyword>
<feature type="compositionally biased region" description="Basic and acidic residues" evidence="6">
    <location>
        <begin position="9"/>
        <end position="20"/>
    </location>
</feature>
<protein>
    <recommendedName>
        <fullName evidence="7">TAFII55 protein conserved region domain-containing protein</fullName>
    </recommendedName>
</protein>
<dbReference type="SMART" id="SM01370">
    <property type="entry name" value="TAFII55_N"/>
    <property type="match status" value="1"/>
</dbReference>
<dbReference type="PANTHER" id="PTHR12228:SF0">
    <property type="entry name" value="TATA-BOX BINDING PROTEIN ASSOCIATED FACTOR 7"/>
    <property type="match status" value="1"/>
</dbReference>
<dbReference type="AlphaFoldDB" id="A0A7H9HS42"/>
<keyword evidence="5" id="KW-0539">Nucleus</keyword>
<evidence type="ECO:0000256" key="3">
    <source>
        <dbReference type="ARBA" id="ARBA00023015"/>
    </source>
</evidence>
<comment type="subcellular location">
    <subcellularLocation>
        <location evidence="1">Nucleus</location>
    </subcellularLocation>
</comment>
<organism evidence="8 9">
    <name type="scientific">Torulaspora globosa</name>
    <dbReference type="NCBI Taxonomy" id="48254"/>
    <lineage>
        <taxon>Eukaryota</taxon>
        <taxon>Fungi</taxon>
        <taxon>Dikarya</taxon>
        <taxon>Ascomycota</taxon>
        <taxon>Saccharomycotina</taxon>
        <taxon>Saccharomycetes</taxon>
        <taxon>Saccharomycetales</taxon>
        <taxon>Saccharomycetaceae</taxon>
        <taxon>Torulaspora</taxon>
    </lineage>
</organism>
<dbReference type="EMBL" id="CP059269">
    <property type="protein sequence ID" value="QLQ79507.1"/>
    <property type="molecule type" value="Genomic_DNA"/>
</dbReference>
<feature type="region of interest" description="Disordered" evidence="6">
    <location>
        <begin position="1"/>
        <end position="96"/>
    </location>
</feature>
<gene>
    <name evidence="8" type="ORF">HG537_0C01540</name>
</gene>
<feature type="compositionally biased region" description="Basic and acidic residues" evidence="6">
    <location>
        <begin position="352"/>
        <end position="372"/>
    </location>
</feature>
<dbReference type="Proteomes" id="UP000510647">
    <property type="component" value="Chromosome 3"/>
</dbReference>